<dbReference type="RefSeq" id="WP_167465761.1">
    <property type="nucleotide sequence ID" value="NZ_CP046171.1"/>
</dbReference>
<name>A0A6G9Y0V0_NOCBR</name>
<dbReference type="AlphaFoldDB" id="A0A6G9Y0V0"/>
<organism evidence="3 4">
    <name type="scientific">Nocardia brasiliensis</name>
    <dbReference type="NCBI Taxonomy" id="37326"/>
    <lineage>
        <taxon>Bacteria</taxon>
        <taxon>Bacillati</taxon>
        <taxon>Actinomycetota</taxon>
        <taxon>Actinomycetes</taxon>
        <taxon>Mycobacteriales</taxon>
        <taxon>Nocardiaceae</taxon>
        <taxon>Nocardia</taxon>
    </lineage>
</organism>
<evidence type="ECO:0000259" key="2">
    <source>
        <dbReference type="Pfam" id="PF12708"/>
    </source>
</evidence>
<dbReference type="EMBL" id="CP046171">
    <property type="protein sequence ID" value="QIS06746.1"/>
    <property type="molecule type" value="Genomic_DNA"/>
</dbReference>
<dbReference type="Gene3D" id="2.160.20.10">
    <property type="entry name" value="Single-stranded right-handed beta-helix, Pectin lyase-like"/>
    <property type="match status" value="1"/>
</dbReference>
<gene>
    <name evidence="3" type="ORF">F5X71_34540</name>
</gene>
<protein>
    <recommendedName>
        <fullName evidence="2">Rhamnogalacturonase A/B/Epimerase-like pectate lyase domain-containing protein</fullName>
    </recommendedName>
</protein>
<evidence type="ECO:0000256" key="1">
    <source>
        <dbReference type="SAM" id="MobiDB-lite"/>
    </source>
</evidence>
<evidence type="ECO:0000313" key="3">
    <source>
        <dbReference type="EMBL" id="QIS06746.1"/>
    </source>
</evidence>
<dbReference type="SUPFAM" id="SSF51126">
    <property type="entry name" value="Pectin lyase-like"/>
    <property type="match status" value="1"/>
</dbReference>
<dbReference type="Pfam" id="PF12708">
    <property type="entry name" value="Pect-lyase_RHGA_epim"/>
    <property type="match status" value="1"/>
</dbReference>
<accession>A0A6G9Y0V0</accession>
<dbReference type="InterPro" id="IPR012334">
    <property type="entry name" value="Pectin_lyas_fold"/>
</dbReference>
<dbReference type="Proteomes" id="UP000501705">
    <property type="component" value="Chromosome"/>
</dbReference>
<feature type="region of interest" description="Disordered" evidence="1">
    <location>
        <begin position="573"/>
        <end position="595"/>
    </location>
</feature>
<sequence length="798" mass="81635">MSIPPGVITVQVAALPSTAGAVRTASITAIPSRDLVWTPTGQHLSSMCTTFPAMGWVLLPAVDQDGFVAAGTTDAVMGWSYLINATWTEADGTHRVENGIIQVFKNQTSVFLTDWNSELVVPPDYRVSYVRTVNGLEPDDHGNVHVSAVVTSTGITDSSAVGRSILTAADSQTARASIGAGTYTKPSTGIPALDLGATVQASLARADGAVPRGELMVNVRDHGALGDGVADDTAAITAAYTAAAGRPLYFPAGTYPVTTLPDLADGSRLIGEGPLRSEIRYSGTDTLLTLTGKQDIAFRSLGIHLSGAGATAITLSGCFQIALDDVRIRGAHTSATGATYRNQTGLRLVANTGNTRIHNTVLANLGVGLQTDAIQNEITNSKVVNCYNGIKGAGAGNSSGLAAVATEFIADGATTTAAHVVIEGVGATWIFESCWFEGSDYGLIVGTLGVGGPSSFAMIGCKIGAKSVGIQLNRCRQPSLIACEFNEDQGTMMTELVFAAGGDEAIEGFAANLVTTLRPDFSDADFPQYWNVLRRGQARFPNLRSSSNLSVAGTTTTGSLRVTNGAGAARVLTSDAEGNASWQTPGSGGGTAPDATSTVKGLVQLAGDFGGTAAAPTVPALVNKADAARQIIAGTGLSGGGSLVADRTLAVVYGTAAATACAGDDPRLSNTRAPTGGTVACDFVWVAQTGTRTTGVGDLAAGMYVGRPFTLTKAIYQFDSADGGGSSTVELRRNGAQVPNSNLSVTATSQVDNTTTDAARTAAINISYAVGDRLALALTAPGTTPGKGLRAYLFGTWD</sequence>
<dbReference type="InterPro" id="IPR011050">
    <property type="entry name" value="Pectin_lyase_fold/virulence"/>
</dbReference>
<reference evidence="3 4" key="1">
    <citation type="journal article" date="2019" name="ACS Chem. Biol.">
        <title>Identification and Mobilization of a Cryptic Antibiotic Biosynthesis Gene Locus from a Human-Pathogenic Nocardia Isolate.</title>
        <authorList>
            <person name="Herisse M."/>
            <person name="Ishida K."/>
            <person name="Porter J.L."/>
            <person name="Howden B."/>
            <person name="Hertweck C."/>
            <person name="Stinear T.P."/>
            <person name="Pidot S.J."/>
        </authorList>
    </citation>
    <scope>NUCLEOTIDE SEQUENCE [LARGE SCALE GENOMIC DNA]</scope>
    <source>
        <strain evidence="3 4">AUSMDU00024985</strain>
    </source>
</reference>
<proteinExistence type="predicted"/>
<evidence type="ECO:0000313" key="4">
    <source>
        <dbReference type="Proteomes" id="UP000501705"/>
    </source>
</evidence>
<feature type="domain" description="Rhamnogalacturonase A/B/Epimerase-like pectate lyase" evidence="2">
    <location>
        <begin position="217"/>
        <end position="389"/>
    </location>
</feature>
<dbReference type="InterPro" id="IPR024535">
    <property type="entry name" value="RHGA/B-epi-like_pectate_lyase"/>
</dbReference>